<keyword evidence="2" id="KW-0812">Transmembrane</keyword>
<accession>A0A0J6FA92</accession>
<dbReference type="EMBL" id="DS268110">
    <property type="protein sequence ID" value="KMM67133.1"/>
    <property type="molecule type" value="Genomic_DNA"/>
</dbReference>
<keyword evidence="2" id="KW-0472">Membrane</keyword>
<proteinExistence type="predicted"/>
<dbReference type="AlphaFoldDB" id="A0A0J6FA92"/>
<sequence length="351" mass="38976">MLSKFLTASLLALQSAALLVVPETNLNAHHGGSHELGLRLQCPECPFPSLSEDSKLVLNDAWDSWLPLNFTTEGNALSVNGHQVFPLENRPVSLETVLHRQSDMKASTPVPVGYGLEFQVVDVPDSDSKLTLFHFTVLDIGGFPVPVSTVYLPTIKSPNGDLTIVTSKAGVLPMPKKSWRQCRRDRRCLKHLILARIRAFVISAKLRALAIAKKVSAKVKGCHRRPHKVDSSQHQRPGHDMMQHGGHHHTHQQHKSKTFAHRFCHILKTVFLPGLIGVVAVTSIAIIAIQLTCGLVAARAFFRRHSNKRVVDQEQGVAPEKEALMTEEQYDLPPHYDESDYGKIVIPAEKE</sequence>
<feature type="signal peptide" evidence="3">
    <location>
        <begin position="1"/>
        <end position="17"/>
    </location>
</feature>
<evidence type="ECO:0000256" key="3">
    <source>
        <dbReference type="SAM" id="SignalP"/>
    </source>
</evidence>
<reference evidence="6" key="2">
    <citation type="journal article" date="2009" name="Genome Res.">
        <title>Comparative genomic analyses of the human fungal pathogens Coccidioides and their relatives.</title>
        <authorList>
            <person name="Sharpton T.J."/>
            <person name="Stajich J.E."/>
            <person name="Rounsley S.D."/>
            <person name="Gardner M.J."/>
            <person name="Wortman J.R."/>
            <person name="Jordar V.S."/>
            <person name="Maiti R."/>
            <person name="Kodira C.D."/>
            <person name="Neafsey D.E."/>
            <person name="Zeng Q."/>
            <person name="Hung C.-Y."/>
            <person name="McMahan C."/>
            <person name="Muszewska A."/>
            <person name="Grynberg M."/>
            <person name="Mandel M.A."/>
            <person name="Kellner E.M."/>
            <person name="Barker B.M."/>
            <person name="Galgiani J.N."/>
            <person name="Orbach M.J."/>
            <person name="Kirkland T.N."/>
            <person name="Cole G.T."/>
            <person name="Henn M.R."/>
            <person name="Birren B.W."/>
            <person name="Taylor J.W."/>
        </authorList>
    </citation>
    <scope>NUCLEOTIDE SEQUENCE [LARGE SCALE GENOMIC DNA]</scope>
    <source>
        <strain evidence="6">RMSCC 3488</strain>
    </source>
</reference>
<gene>
    <name evidence="5" type="ORF">CPAG_03468</name>
</gene>
<feature type="chain" id="PRO_5005270866" description="DUF7728 domain-containing protein" evidence="3">
    <location>
        <begin position="18"/>
        <end position="351"/>
    </location>
</feature>
<organism evidence="5 6">
    <name type="scientific">Coccidioides posadasii RMSCC 3488</name>
    <dbReference type="NCBI Taxonomy" id="454284"/>
    <lineage>
        <taxon>Eukaryota</taxon>
        <taxon>Fungi</taxon>
        <taxon>Dikarya</taxon>
        <taxon>Ascomycota</taxon>
        <taxon>Pezizomycotina</taxon>
        <taxon>Eurotiomycetes</taxon>
        <taxon>Eurotiomycetidae</taxon>
        <taxon>Onygenales</taxon>
        <taxon>Onygenaceae</taxon>
        <taxon>Coccidioides</taxon>
    </lineage>
</organism>
<keyword evidence="3" id="KW-0732">Signal</keyword>
<dbReference type="InterPro" id="IPR056145">
    <property type="entry name" value="DUF7728"/>
</dbReference>
<name>A0A0J6FA92_COCPO</name>
<evidence type="ECO:0000313" key="6">
    <source>
        <dbReference type="Proteomes" id="UP000054567"/>
    </source>
</evidence>
<evidence type="ECO:0000259" key="4">
    <source>
        <dbReference type="Pfam" id="PF24854"/>
    </source>
</evidence>
<keyword evidence="2" id="KW-1133">Transmembrane helix</keyword>
<evidence type="ECO:0000256" key="2">
    <source>
        <dbReference type="SAM" id="Phobius"/>
    </source>
</evidence>
<dbReference type="PANTHER" id="PTHR40622">
    <property type="match status" value="1"/>
</dbReference>
<reference evidence="5 6" key="1">
    <citation type="submission" date="2007-06" db="EMBL/GenBank/DDBJ databases">
        <title>The Genome Sequence of Coccidioides posadasii RMSCC_3488.</title>
        <authorList>
            <consortium name="Coccidioides Genome Resources Consortium"/>
            <consortium name="The Broad Institute Genome Sequencing Platform"/>
            <person name="Henn M.R."/>
            <person name="Sykes S."/>
            <person name="Young S."/>
            <person name="Jaffe D."/>
            <person name="Berlin A."/>
            <person name="Alvarez P."/>
            <person name="Butler J."/>
            <person name="Gnerre S."/>
            <person name="Grabherr M."/>
            <person name="Mauceli E."/>
            <person name="Brockman W."/>
            <person name="Kodira C."/>
            <person name="Alvarado L."/>
            <person name="Zeng Q."/>
            <person name="Crawford M."/>
            <person name="Antoine C."/>
            <person name="Devon K."/>
            <person name="Galgiani J."/>
            <person name="Orsborn K."/>
            <person name="Lewis M.L."/>
            <person name="Nusbaum C."/>
            <person name="Galagan J."/>
            <person name="Birren B."/>
        </authorList>
    </citation>
    <scope>NUCLEOTIDE SEQUENCE [LARGE SCALE GENOMIC DNA]</scope>
    <source>
        <strain evidence="5 6">RMSCC 3488</strain>
    </source>
</reference>
<dbReference type="OrthoDB" id="5409353at2759"/>
<dbReference type="VEuPathDB" id="FungiDB:CPAG_03468"/>
<protein>
    <recommendedName>
        <fullName evidence="4">DUF7728 domain-containing protein</fullName>
    </recommendedName>
</protein>
<reference evidence="6" key="3">
    <citation type="journal article" date="2010" name="Genome Res.">
        <title>Population genomic sequencing of Coccidioides fungi reveals recent hybridization and transposon control.</title>
        <authorList>
            <person name="Neafsey D.E."/>
            <person name="Barker B.M."/>
            <person name="Sharpton T.J."/>
            <person name="Stajich J.E."/>
            <person name="Park D.J."/>
            <person name="Whiston E."/>
            <person name="Hung C.-Y."/>
            <person name="McMahan C."/>
            <person name="White J."/>
            <person name="Sykes S."/>
            <person name="Heiman D."/>
            <person name="Young S."/>
            <person name="Zeng Q."/>
            <person name="Abouelleil A."/>
            <person name="Aftuck L."/>
            <person name="Bessette D."/>
            <person name="Brown A."/>
            <person name="FitzGerald M."/>
            <person name="Lui A."/>
            <person name="Macdonald J.P."/>
            <person name="Priest M."/>
            <person name="Orbach M.J."/>
            <person name="Galgiani J.N."/>
            <person name="Kirkland T.N."/>
            <person name="Cole G.T."/>
            <person name="Birren B.W."/>
            <person name="Henn M.R."/>
            <person name="Taylor J.W."/>
            <person name="Rounsley S.D."/>
        </authorList>
    </citation>
    <scope>NUCLEOTIDE SEQUENCE [LARGE SCALE GENOMIC DNA]</scope>
    <source>
        <strain evidence="6">RMSCC 3488</strain>
    </source>
</reference>
<dbReference type="Proteomes" id="UP000054567">
    <property type="component" value="Unassembled WGS sequence"/>
</dbReference>
<evidence type="ECO:0000256" key="1">
    <source>
        <dbReference type="SAM" id="MobiDB-lite"/>
    </source>
</evidence>
<feature type="domain" description="DUF7728" evidence="4">
    <location>
        <begin position="38"/>
        <end position="167"/>
    </location>
</feature>
<feature type="transmembrane region" description="Helical" evidence="2">
    <location>
        <begin position="270"/>
        <end position="298"/>
    </location>
</feature>
<evidence type="ECO:0000313" key="5">
    <source>
        <dbReference type="EMBL" id="KMM67133.1"/>
    </source>
</evidence>
<feature type="region of interest" description="Disordered" evidence="1">
    <location>
        <begin position="222"/>
        <end position="251"/>
    </location>
</feature>
<feature type="compositionally biased region" description="Basic and acidic residues" evidence="1">
    <location>
        <begin position="228"/>
        <end position="242"/>
    </location>
</feature>
<dbReference type="PANTHER" id="PTHR40622:SF1">
    <property type="match status" value="1"/>
</dbReference>
<dbReference type="Pfam" id="PF24854">
    <property type="entry name" value="DUF7728"/>
    <property type="match status" value="1"/>
</dbReference>